<feature type="compositionally biased region" description="Polar residues" evidence="1">
    <location>
        <begin position="863"/>
        <end position="894"/>
    </location>
</feature>
<feature type="compositionally biased region" description="Polar residues" evidence="1">
    <location>
        <begin position="249"/>
        <end position="262"/>
    </location>
</feature>
<feature type="compositionally biased region" description="Polar residues" evidence="1">
    <location>
        <begin position="362"/>
        <end position="391"/>
    </location>
</feature>
<feature type="compositionally biased region" description="Polar residues" evidence="1">
    <location>
        <begin position="171"/>
        <end position="192"/>
    </location>
</feature>
<feature type="compositionally biased region" description="Acidic residues" evidence="1">
    <location>
        <begin position="153"/>
        <end position="167"/>
    </location>
</feature>
<evidence type="ECO:0000313" key="4">
    <source>
        <dbReference type="Proteomes" id="UP000285883"/>
    </source>
</evidence>
<keyword evidence="2" id="KW-0732">Signal</keyword>
<dbReference type="Proteomes" id="UP000285883">
    <property type="component" value="Unassembled WGS sequence"/>
</dbReference>
<evidence type="ECO:0000313" key="3">
    <source>
        <dbReference type="EMBL" id="RLN13936.1"/>
    </source>
</evidence>
<feature type="chain" id="PRO_5018613080" evidence="2">
    <location>
        <begin position="24"/>
        <end position="1085"/>
    </location>
</feature>
<feature type="compositionally biased region" description="Polar residues" evidence="1">
    <location>
        <begin position="790"/>
        <end position="803"/>
    </location>
</feature>
<feature type="compositionally biased region" description="Basic and acidic residues" evidence="1">
    <location>
        <begin position="843"/>
        <end position="852"/>
    </location>
</feature>
<feature type="compositionally biased region" description="Basic and acidic residues" evidence="1">
    <location>
        <begin position="281"/>
        <end position="293"/>
    </location>
</feature>
<feature type="compositionally biased region" description="Polar residues" evidence="1">
    <location>
        <begin position="114"/>
        <end position="141"/>
    </location>
</feature>
<feature type="compositionally biased region" description="Polar residues" evidence="1">
    <location>
        <begin position="1000"/>
        <end position="1011"/>
    </location>
</feature>
<proteinExistence type="predicted"/>
<feature type="compositionally biased region" description="Polar residues" evidence="1">
    <location>
        <begin position="712"/>
        <end position="733"/>
    </location>
</feature>
<feature type="compositionally biased region" description="Acidic residues" evidence="1">
    <location>
        <begin position="694"/>
        <end position="708"/>
    </location>
</feature>
<evidence type="ECO:0000256" key="1">
    <source>
        <dbReference type="SAM" id="MobiDB-lite"/>
    </source>
</evidence>
<feature type="compositionally biased region" description="Polar residues" evidence="1">
    <location>
        <begin position="322"/>
        <end position="353"/>
    </location>
</feature>
<feature type="compositionally biased region" description="Polar residues" evidence="1">
    <location>
        <begin position="459"/>
        <end position="470"/>
    </location>
</feature>
<feature type="compositionally biased region" description="Polar residues" evidence="1">
    <location>
        <begin position="904"/>
        <end position="932"/>
    </location>
</feature>
<feature type="compositionally biased region" description="Low complexity" evidence="1">
    <location>
        <begin position="263"/>
        <end position="272"/>
    </location>
</feature>
<gene>
    <name evidence="3" type="ORF">BBI17_007244</name>
</gene>
<dbReference type="EMBL" id="MAYM02001691">
    <property type="protein sequence ID" value="RLN13936.1"/>
    <property type="molecule type" value="Genomic_DNA"/>
</dbReference>
<accession>A0A3R7FZB1</accession>
<feature type="region of interest" description="Disordered" evidence="1">
    <location>
        <begin position="650"/>
        <end position="1040"/>
    </location>
</feature>
<protein>
    <submittedName>
        <fullName evidence="3">Uncharacterized protein</fullName>
    </submittedName>
</protein>
<feature type="signal peptide" evidence="2">
    <location>
        <begin position="1"/>
        <end position="23"/>
    </location>
</feature>
<name>A0A3R7FZB1_9STRA</name>
<feature type="compositionally biased region" description="Polar residues" evidence="1">
    <location>
        <begin position="401"/>
        <end position="417"/>
    </location>
</feature>
<sequence>MVRVLKPFSMAIATALAVSCASADEPVSVLGDAVYTIPLSRGAACHGAGASPTNTACPLKGDVATDECSEGMPSYKDGECVAPVDAECVIVTGTTWGCAYPSQQETADAYATPYPSTESSYEQETPYQSTGSTVYPTSASGSYGGDVEVTYPTDDEVTYPTDDEVTIPDDSATSYGDSYSETSTPYSPQDTDNSVDEITPCPTLPYNYGPVGADEDTPCPTLPYNYQPENEGDATKDTPCPILTLPGGDQSTPYSGQPDQYSGNYQKGDGNQNYGGGDQNHGGDDAGAYHKGSDQNADGDDCSGKGSDKYSHGGNYLRGSSYEDTPTSYPSSSVGNSNDQDEPCSSTDASQESHSYEGSYEDTPTSYPSSSVGNSNDQDEPCSSTDASQESHSYEGGYEDNASQYTTAPVYQGSQSAVDDDEGGYPTQQSAESEGGYPTQHEYEGSYDSAASDVEGSQAEYSTPYTSEPIQQDEEDTDASTTPTPAYPAEMVQGSNESTEAPIVEETEVPMTPNYGYTADKRLRVRTCIHLLRSPHHQSNTMVRVLKPFSMAIATALAVSCASADEPVSVLGDAVYTIPLSRGAACHGAGASPTNTACPLKGDVATDECSEGMPSYKDGECVAPVDAECVIVTGTTWGCAYPSQQETADAYATPYPSTESSYEQETPYQSTGSTVYPTSASGSYGGDVEVTYPTDDEVTYPTDDEVTIPDDSATSYGDSYSETSTPYSPQDTDNSVDEITPCPTLPYNYGPVGADEDTPCPTLPYNYQPENEGDATKDTPCPILTLPGGDQSTPYSGQPDQYSGNYQKGDGNQNYGGGDQNHGGDDAGAYHKGSDQNADGDDCSGKGSDKYSHGGNYLRGSSYEDTPTSYPSSSVGNSNDQDEPCSSTDASQESHSYEGGYEDTPTSYPSSSVGDSNDQDEPCSSTDASQESHSYEGGYEDNASQYTTAPVYQGSQSAVDDDEGGYPTQQSAESEGGYPTQHEYEGSYDSAASDVEGSQAEYSTPYTSEPIQQDEEDTDASTTPTPAYPAEMVQGSNESTEAPIVEETEVPMTPNYGYTAEQATTAVSTTGGSDIVMAAEEFPFQ</sequence>
<organism evidence="3 4">
    <name type="scientific">Phytophthora kernoviae</name>
    <dbReference type="NCBI Taxonomy" id="325452"/>
    <lineage>
        <taxon>Eukaryota</taxon>
        <taxon>Sar</taxon>
        <taxon>Stramenopiles</taxon>
        <taxon>Oomycota</taxon>
        <taxon>Peronosporomycetes</taxon>
        <taxon>Peronosporales</taxon>
        <taxon>Peronosporaceae</taxon>
        <taxon>Phytophthora</taxon>
    </lineage>
</organism>
<reference evidence="3 4" key="1">
    <citation type="submission" date="2018-07" db="EMBL/GenBank/DDBJ databases">
        <title>Genome sequencing of oomycete isolates from Chile give support for New Zealand origin for Phytophthora kernoviae and make available the first Nothophytophthora sp. genome.</title>
        <authorList>
            <person name="Studholme D.J."/>
            <person name="Sanfuentes E."/>
            <person name="Panda P."/>
            <person name="Hill R."/>
            <person name="Sambles C."/>
            <person name="Grant M."/>
            <person name="Williams N.M."/>
            <person name="Mcdougal R.L."/>
        </authorList>
    </citation>
    <scope>NUCLEOTIDE SEQUENCE [LARGE SCALE GENOMIC DNA]</scope>
    <source>
        <strain evidence="3">Chile2</strain>
    </source>
</reference>
<feature type="compositionally biased region" description="Low complexity" evidence="1">
    <location>
        <begin position="804"/>
        <end position="813"/>
    </location>
</feature>
<evidence type="ECO:0000256" key="2">
    <source>
        <dbReference type="SAM" id="SignalP"/>
    </source>
</evidence>
<feature type="compositionally biased region" description="Basic and acidic residues" evidence="1">
    <location>
        <begin position="822"/>
        <end position="834"/>
    </location>
</feature>
<comment type="caution">
    <text evidence="3">The sequence shown here is derived from an EMBL/GenBank/DDBJ whole genome shotgun (WGS) entry which is preliminary data.</text>
</comment>
<feature type="compositionally biased region" description="Polar residues" evidence="1">
    <location>
        <begin position="942"/>
        <end position="958"/>
    </location>
</feature>
<feature type="compositionally biased region" description="Basic and acidic residues" evidence="1">
    <location>
        <begin position="302"/>
        <end position="311"/>
    </location>
</feature>
<dbReference type="AlphaFoldDB" id="A0A3R7FZB1"/>
<feature type="region of interest" description="Disordered" evidence="1">
    <location>
        <begin position="109"/>
        <end position="498"/>
    </location>
</feature>
<feature type="compositionally biased region" description="Polar residues" evidence="1">
    <location>
        <begin position="655"/>
        <end position="682"/>
    </location>
</feature>
<dbReference type="PROSITE" id="PS51257">
    <property type="entry name" value="PROKAR_LIPOPROTEIN"/>
    <property type="match status" value="1"/>
</dbReference>